<dbReference type="GO" id="GO:0046654">
    <property type="term" value="P:tetrahydrofolate biosynthetic process"/>
    <property type="evidence" value="ECO:0007669"/>
    <property type="project" value="UniProtKB-UniRule"/>
</dbReference>
<dbReference type="InterPro" id="IPR043133">
    <property type="entry name" value="GTP-CH-I_C/QueF"/>
</dbReference>
<organism evidence="10 11">
    <name type="scientific">Acacia crassicarpa</name>
    <name type="common">northern wattle</name>
    <dbReference type="NCBI Taxonomy" id="499986"/>
    <lineage>
        <taxon>Eukaryota</taxon>
        <taxon>Viridiplantae</taxon>
        <taxon>Streptophyta</taxon>
        <taxon>Embryophyta</taxon>
        <taxon>Tracheophyta</taxon>
        <taxon>Spermatophyta</taxon>
        <taxon>Magnoliopsida</taxon>
        <taxon>eudicotyledons</taxon>
        <taxon>Gunneridae</taxon>
        <taxon>Pentapetalae</taxon>
        <taxon>rosids</taxon>
        <taxon>fabids</taxon>
        <taxon>Fabales</taxon>
        <taxon>Fabaceae</taxon>
        <taxon>Caesalpinioideae</taxon>
        <taxon>mimosoid clade</taxon>
        <taxon>Acacieae</taxon>
        <taxon>Acacia</taxon>
    </lineage>
</organism>
<comment type="subunit">
    <text evidence="7">Homooctamer. Forms a hollow cylinder assembled from two ring-shaped tetramers.</text>
</comment>
<reference evidence="10" key="1">
    <citation type="submission" date="2023-10" db="EMBL/GenBank/DDBJ databases">
        <title>Chromosome-level genome of the transformable northern wattle, Acacia crassicarpa.</title>
        <authorList>
            <person name="Massaro I."/>
            <person name="Sinha N.R."/>
            <person name="Poethig S."/>
            <person name="Leichty A.R."/>
        </authorList>
    </citation>
    <scope>NUCLEOTIDE SEQUENCE</scope>
    <source>
        <strain evidence="10">Acra3RX</strain>
        <tissue evidence="10">Leaf</tissue>
    </source>
</reference>
<sequence>MGGSRVTHGSPARQFLCSAKMEDNTQVKGDKLILRGLIFHGFHGVKPEERTLGQKFLVDVDAWMDLRVAGKSDNLSDTVSYTDIYRIAKDVIEGPPHNLLESAAEQIASTTLTKIPQITAVCVKVGKPHVAVRGPVDYLGVEILRRRSDLLN</sequence>
<comment type="caution">
    <text evidence="10">The sequence shown here is derived from an EMBL/GenBank/DDBJ whole genome shotgun (WGS) entry which is preliminary data.</text>
</comment>
<dbReference type="GO" id="GO:0046656">
    <property type="term" value="P:folic acid biosynthetic process"/>
    <property type="evidence" value="ECO:0007669"/>
    <property type="project" value="UniProtKB-UniRule"/>
</dbReference>
<comment type="pathway">
    <text evidence="2 8">Cofactor biosynthesis; tetrahydrofolate biosynthesis; 2-amino-4-hydroxy-6-hydroxymethyl-7,8-dihydropteridine diphosphate from 7,8-dihydroneopterin triphosphate: step 3/4.</text>
</comment>
<evidence type="ECO:0000313" key="10">
    <source>
        <dbReference type="EMBL" id="KAK4272660.1"/>
    </source>
</evidence>
<comment type="catalytic activity">
    <reaction evidence="1 8">
        <text>7,8-dihydroneopterin = 6-hydroxymethyl-7,8-dihydropterin + glycolaldehyde</text>
        <dbReference type="Rhea" id="RHEA:10540"/>
        <dbReference type="ChEBI" id="CHEBI:17001"/>
        <dbReference type="ChEBI" id="CHEBI:17071"/>
        <dbReference type="ChEBI" id="CHEBI:44841"/>
        <dbReference type="EC" id="4.1.2.25"/>
    </reaction>
</comment>
<dbReference type="Proteomes" id="UP001293593">
    <property type="component" value="Unassembled WGS sequence"/>
</dbReference>
<dbReference type="SUPFAM" id="SSF55620">
    <property type="entry name" value="Tetrahydrobiopterin biosynthesis enzymes-like"/>
    <property type="match status" value="1"/>
</dbReference>
<evidence type="ECO:0000256" key="3">
    <source>
        <dbReference type="ARBA" id="ARBA00005708"/>
    </source>
</evidence>
<dbReference type="GO" id="GO:0005737">
    <property type="term" value="C:cytoplasm"/>
    <property type="evidence" value="ECO:0007669"/>
    <property type="project" value="TreeGrafter"/>
</dbReference>
<evidence type="ECO:0000313" key="11">
    <source>
        <dbReference type="Proteomes" id="UP001293593"/>
    </source>
</evidence>
<dbReference type="Gene3D" id="3.30.1130.10">
    <property type="match status" value="1"/>
</dbReference>
<evidence type="ECO:0000256" key="8">
    <source>
        <dbReference type="RuleBase" id="RU362079"/>
    </source>
</evidence>
<dbReference type="FunFam" id="3.30.1130.10:FF:000003">
    <property type="entry name" value="7,8-dihydroneopterin aldolase"/>
    <property type="match status" value="1"/>
</dbReference>
<keyword evidence="5 8" id="KW-0456">Lyase</keyword>
<keyword evidence="4 8" id="KW-0289">Folate biosynthesis</keyword>
<evidence type="ECO:0000256" key="1">
    <source>
        <dbReference type="ARBA" id="ARBA00001353"/>
    </source>
</evidence>
<dbReference type="PANTHER" id="PTHR42844">
    <property type="entry name" value="DIHYDRONEOPTERIN ALDOLASE 1-RELATED"/>
    <property type="match status" value="1"/>
</dbReference>
<dbReference type="GO" id="GO:0004150">
    <property type="term" value="F:dihydroneopterin aldolase activity"/>
    <property type="evidence" value="ECO:0007669"/>
    <property type="project" value="UniProtKB-UniRule"/>
</dbReference>
<dbReference type="NCBIfam" id="TIGR00526">
    <property type="entry name" value="folB_dom"/>
    <property type="match status" value="1"/>
</dbReference>
<comment type="similarity">
    <text evidence="3 8">Belongs to the DHNA family.</text>
</comment>
<evidence type="ECO:0000259" key="9">
    <source>
        <dbReference type="SMART" id="SM00905"/>
    </source>
</evidence>
<dbReference type="InterPro" id="IPR006156">
    <property type="entry name" value="Dihydroneopterin_aldolase"/>
</dbReference>
<dbReference type="EC" id="4.1.2.25" evidence="8"/>
<evidence type="ECO:0000256" key="7">
    <source>
        <dbReference type="ARBA" id="ARBA00063311"/>
    </source>
</evidence>
<protein>
    <recommendedName>
        <fullName evidence="8">7,8-dihydroneopterin aldolase</fullName>
        <ecNumber evidence="8">4.1.2.25</ecNumber>
    </recommendedName>
</protein>
<comment type="function">
    <text evidence="8">Catalyzes the conversion of 7,8-dihydroneopterin to 6-hydroxymethyl-7,8-dihydropterin.</text>
</comment>
<dbReference type="AlphaFoldDB" id="A0AAE1KG06"/>
<dbReference type="Pfam" id="PF02152">
    <property type="entry name" value="FolB"/>
    <property type="match status" value="1"/>
</dbReference>
<comment type="function">
    <text evidence="6">Catalyzes the conversion of 7,8-dihydroneopterin into 6-hydroxymethyl-7,8-dihydropterin, a biosynthetic precursor of the vitamin tetrahydrofolate. Can use L-threo-dihydroneopterin and D-erythro-dihydroneopterin as substrates for the formation of 6-hydroxymethyldihydropterin, but it can also catalyze the epimerization of carbon 2' of dihydroneopterin and dihydromonapterin.</text>
</comment>
<dbReference type="EMBL" id="JAWXYG010000005">
    <property type="protein sequence ID" value="KAK4272660.1"/>
    <property type="molecule type" value="Genomic_DNA"/>
</dbReference>
<evidence type="ECO:0000256" key="2">
    <source>
        <dbReference type="ARBA" id="ARBA00005013"/>
    </source>
</evidence>
<feature type="domain" description="Dihydroneopterin aldolase/epimerase" evidence="9">
    <location>
        <begin position="32"/>
        <end position="145"/>
    </location>
</feature>
<dbReference type="NCBIfam" id="TIGR00525">
    <property type="entry name" value="folB"/>
    <property type="match status" value="1"/>
</dbReference>
<evidence type="ECO:0000256" key="6">
    <source>
        <dbReference type="ARBA" id="ARBA00055579"/>
    </source>
</evidence>
<dbReference type="PANTHER" id="PTHR42844:SF1">
    <property type="entry name" value="DIHYDRONEOPTERIN ALDOLASE 1-RELATED"/>
    <property type="match status" value="1"/>
</dbReference>
<accession>A0AAE1KG06</accession>
<name>A0AAE1KG06_9FABA</name>
<keyword evidence="11" id="KW-1185">Reference proteome</keyword>
<dbReference type="SMART" id="SM00905">
    <property type="entry name" value="FolB"/>
    <property type="match status" value="1"/>
</dbReference>
<dbReference type="CDD" id="cd00534">
    <property type="entry name" value="DHNA_DHNTPE"/>
    <property type="match status" value="1"/>
</dbReference>
<evidence type="ECO:0000256" key="4">
    <source>
        <dbReference type="ARBA" id="ARBA00022909"/>
    </source>
</evidence>
<gene>
    <name evidence="10" type="ORF">QN277_021180</name>
</gene>
<proteinExistence type="inferred from homology"/>
<evidence type="ECO:0000256" key="5">
    <source>
        <dbReference type="ARBA" id="ARBA00023239"/>
    </source>
</evidence>
<dbReference type="InterPro" id="IPR006157">
    <property type="entry name" value="FolB_dom"/>
</dbReference>